<dbReference type="PANTHER" id="PTHR24023">
    <property type="entry name" value="COLLAGEN ALPHA"/>
    <property type="match status" value="1"/>
</dbReference>
<sequence>MVVPLYAALLSNWLFALAAGEISGNFQPPMPSAPTSVYFRDLGSLLNDHVPQVSEPVPAWRVDRDTHLALPLDQLAVGLALPRKLTLAVVFRPQKANGTLLAVRTTGGKIQFGLSYSVESRMTKLRRLEMHLWYSGTNDTAMVQRPVAVLTDVQSEFRLGISLIAFYVYLDGGRLSYEFWCPGEYFWSHSPEYSQPLPNQYSDTQQQIRFAAGSSLYLLSDGVENYFHGDIIRFLLASPLPDHAKRQRLKCQPGLNSSLILADRSIARYPPSPPFLPPDPEFSSPSLSSSGDVEPPTDWLPREKIGEDRRTGDFLAATTTATAPSLPSYLKGEKGDPGVPGSPGVCTERCPGGRESGLDIVQPTAWLPGAKGEPGPPGPKGDTGPTGPRGATGPAGRKGDLGPVGPQGKMGPVGPAGESGSPGAKGDTGRQGKPGRVGPSGIPGRKGDRGPLGPKGQTGDPGPRGEPGLKGEPGPPGPAVKASQMRGSAAVKGEKGDRGAPGTDGVMGPPGQPGQPGLSGPPGPAGPAGRPATKGAKGEPGASCACPEAGRLPLQPPPLQATRPPQFSRFDGVRVVTSHEVLAEIGYTLTEGAMVYTKDRNLLYLKTDFMRNSWTEIVSGGRQVEMAFPTSTTTAPPKPPEPPKFRPHAVAGPKLRLVALPFKMYGDLKYKGAYSNLAADYACQQAAKASGLGGVRVHFKAFLSGLYSSLETLVQADQRSSVPVVNFYNQRLFDSYTDMLNRGMWNREVQLQDFNGRNLSQWAEHRGVSEILTWRGLRHRDRGSPDCDGFFSRSLMKRGLASDLSSRLVAADRQADRLRHAPRGALHRGPELGALTVDSSHSSIVVRRRSQASFY</sequence>
<keyword evidence="5" id="KW-1185">Reference proteome</keyword>
<dbReference type="InterPro" id="IPR050149">
    <property type="entry name" value="Collagen_superfamily"/>
</dbReference>
<feature type="compositionally biased region" description="Low complexity" evidence="2">
    <location>
        <begin position="380"/>
        <end position="395"/>
    </location>
</feature>
<dbReference type="Pfam" id="PF01391">
    <property type="entry name" value="Collagen"/>
    <property type="match status" value="2"/>
</dbReference>
<feature type="chain" id="PRO_5009320533" evidence="3">
    <location>
        <begin position="21"/>
        <end position="855"/>
    </location>
</feature>
<dbReference type="GO" id="GO:0005581">
    <property type="term" value="C:collagen trimer"/>
    <property type="evidence" value="ECO:0007669"/>
    <property type="project" value="UniProtKB-KW"/>
</dbReference>
<dbReference type="InterPro" id="IPR008160">
    <property type="entry name" value="Collagen"/>
</dbReference>
<evidence type="ECO:0000256" key="3">
    <source>
        <dbReference type="SAM" id="SignalP"/>
    </source>
</evidence>
<dbReference type="GO" id="GO:0030020">
    <property type="term" value="F:extracellular matrix structural constituent conferring tensile strength"/>
    <property type="evidence" value="ECO:0007669"/>
    <property type="project" value="TreeGrafter"/>
</dbReference>
<evidence type="ECO:0000313" key="6">
    <source>
        <dbReference type="WBParaSite" id="maker-uti_cns_0008059-snap-gene-0.24-mRNA-1"/>
    </source>
</evidence>
<dbReference type="GO" id="GO:0030198">
    <property type="term" value="P:extracellular matrix organization"/>
    <property type="evidence" value="ECO:0007669"/>
    <property type="project" value="TreeGrafter"/>
</dbReference>
<organism evidence="5 6">
    <name type="scientific">Macrostomum lignano</name>
    <dbReference type="NCBI Taxonomy" id="282301"/>
    <lineage>
        <taxon>Eukaryota</taxon>
        <taxon>Metazoa</taxon>
        <taxon>Spiralia</taxon>
        <taxon>Lophotrochozoa</taxon>
        <taxon>Platyhelminthes</taxon>
        <taxon>Rhabditophora</taxon>
        <taxon>Macrostomorpha</taxon>
        <taxon>Macrostomida</taxon>
        <taxon>Macrostomidae</taxon>
        <taxon>Macrostomum</taxon>
    </lineage>
</organism>
<dbReference type="WBParaSite" id="maker-uti_cns_0008059-snap-gene-0.24-mRNA-1">
    <property type="protein sequence ID" value="maker-uti_cns_0008059-snap-gene-0.24-mRNA-1"/>
    <property type="gene ID" value="maker-uti_cns_0008059-snap-gene-0.24"/>
</dbReference>
<evidence type="ECO:0000256" key="2">
    <source>
        <dbReference type="SAM" id="MobiDB-lite"/>
    </source>
</evidence>
<dbReference type="Gene3D" id="2.60.120.200">
    <property type="match status" value="1"/>
</dbReference>
<dbReference type="Proteomes" id="UP000095280">
    <property type="component" value="Unplaced"/>
</dbReference>
<dbReference type="AlphaFoldDB" id="A0A1I8HUE8"/>
<feature type="compositionally biased region" description="Basic and acidic residues" evidence="2">
    <location>
        <begin position="300"/>
        <end position="312"/>
    </location>
</feature>
<reference evidence="6" key="1">
    <citation type="submission" date="2016-11" db="UniProtKB">
        <authorList>
            <consortium name="WormBaseParasite"/>
        </authorList>
    </citation>
    <scope>IDENTIFICATION</scope>
</reference>
<evidence type="ECO:0000256" key="1">
    <source>
        <dbReference type="ARBA" id="ARBA00023119"/>
    </source>
</evidence>
<dbReference type="GO" id="GO:0005615">
    <property type="term" value="C:extracellular space"/>
    <property type="evidence" value="ECO:0007669"/>
    <property type="project" value="TreeGrafter"/>
</dbReference>
<dbReference type="Pfam" id="PF06482">
    <property type="entry name" value="Endostatin"/>
    <property type="match status" value="1"/>
</dbReference>
<dbReference type="InterPro" id="IPR010515">
    <property type="entry name" value="Collagenase_NC10/endostatin"/>
</dbReference>
<dbReference type="InterPro" id="IPR016187">
    <property type="entry name" value="CTDL_fold"/>
</dbReference>
<proteinExistence type="predicted"/>
<protein>
    <submittedName>
        <fullName evidence="6">Endostatin domain-containing protein</fullName>
    </submittedName>
</protein>
<accession>A0A1I8HUE8</accession>
<keyword evidence="1" id="KW-0176">Collagen</keyword>
<dbReference type="GO" id="GO:0031012">
    <property type="term" value="C:extracellular matrix"/>
    <property type="evidence" value="ECO:0007669"/>
    <property type="project" value="TreeGrafter"/>
</dbReference>
<dbReference type="Gene3D" id="3.10.100.10">
    <property type="entry name" value="Mannose-Binding Protein A, subunit A"/>
    <property type="match status" value="1"/>
</dbReference>
<evidence type="ECO:0000259" key="4">
    <source>
        <dbReference type="Pfam" id="PF06482"/>
    </source>
</evidence>
<evidence type="ECO:0000313" key="5">
    <source>
        <dbReference type="Proteomes" id="UP000095280"/>
    </source>
</evidence>
<dbReference type="SUPFAM" id="SSF56436">
    <property type="entry name" value="C-type lectin-like"/>
    <property type="match status" value="1"/>
</dbReference>
<dbReference type="PANTHER" id="PTHR24023:SF1070">
    <property type="entry name" value="COLLAGEN ALPHA-3(IV) CHAIN"/>
    <property type="match status" value="1"/>
</dbReference>
<keyword evidence="3" id="KW-0732">Signal</keyword>
<dbReference type="InterPro" id="IPR016186">
    <property type="entry name" value="C-type_lectin-like/link_sf"/>
</dbReference>
<feature type="compositionally biased region" description="Low complexity" evidence="2">
    <location>
        <begin position="281"/>
        <end position="290"/>
    </location>
</feature>
<feature type="signal peptide" evidence="3">
    <location>
        <begin position="1"/>
        <end position="20"/>
    </location>
</feature>
<feature type="compositionally biased region" description="Pro residues" evidence="2">
    <location>
        <begin position="270"/>
        <end position="280"/>
    </location>
</feature>
<feature type="domain" description="Collagenase NC10/endostatin" evidence="4">
    <location>
        <begin position="655"/>
        <end position="809"/>
    </location>
</feature>
<name>A0A1I8HUE8_9PLAT</name>
<feature type="region of interest" description="Disordered" evidence="2">
    <location>
        <begin position="270"/>
        <end position="566"/>
    </location>
</feature>